<feature type="non-terminal residue" evidence="2">
    <location>
        <position position="1"/>
    </location>
</feature>
<feature type="compositionally biased region" description="Polar residues" evidence="1">
    <location>
        <begin position="79"/>
        <end position="88"/>
    </location>
</feature>
<feature type="compositionally biased region" description="Acidic residues" evidence="1">
    <location>
        <begin position="68"/>
        <end position="78"/>
    </location>
</feature>
<name>A0A151I4Y0_9HYME</name>
<dbReference type="AlphaFoldDB" id="A0A151I4Y0"/>
<accession>A0A151I4Y0</accession>
<evidence type="ECO:0000256" key="1">
    <source>
        <dbReference type="SAM" id="MobiDB-lite"/>
    </source>
</evidence>
<evidence type="ECO:0000313" key="2">
    <source>
        <dbReference type="EMBL" id="KYM87167.1"/>
    </source>
</evidence>
<gene>
    <name evidence="2" type="ORF">ALC53_03579</name>
</gene>
<reference evidence="2 3" key="1">
    <citation type="submission" date="2015-09" db="EMBL/GenBank/DDBJ databases">
        <title>Atta colombica WGS genome.</title>
        <authorList>
            <person name="Nygaard S."/>
            <person name="Hu H."/>
            <person name="Boomsma J."/>
            <person name="Zhang G."/>
        </authorList>
    </citation>
    <scope>NUCLEOTIDE SEQUENCE [LARGE SCALE GENOMIC DNA]</scope>
    <source>
        <strain evidence="2">Treedump-2</strain>
        <tissue evidence="2">Whole body</tissue>
    </source>
</reference>
<organism evidence="2 3">
    <name type="scientific">Atta colombica</name>
    <dbReference type="NCBI Taxonomy" id="520822"/>
    <lineage>
        <taxon>Eukaryota</taxon>
        <taxon>Metazoa</taxon>
        <taxon>Ecdysozoa</taxon>
        <taxon>Arthropoda</taxon>
        <taxon>Hexapoda</taxon>
        <taxon>Insecta</taxon>
        <taxon>Pterygota</taxon>
        <taxon>Neoptera</taxon>
        <taxon>Endopterygota</taxon>
        <taxon>Hymenoptera</taxon>
        <taxon>Apocrita</taxon>
        <taxon>Aculeata</taxon>
        <taxon>Formicoidea</taxon>
        <taxon>Formicidae</taxon>
        <taxon>Myrmicinae</taxon>
        <taxon>Atta</taxon>
    </lineage>
</organism>
<proteinExistence type="predicted"/>
<dbReference type="EMBL" id="KQ976434">
    <property type="protein sequence ID" value="KYM87167.1"/>
    <property type="molecule type" value="Genomic_DNA"/>
</dbReference>
<feature type="region of interest" description="Disordered" evidence="1">
    <location>
        <begin position="1"/>
        <end position="112"/>
    </location>
</feature>
<feature type="compositionally biased region" description="Pro residues" evidence="1">
    <location>
        <begin position="34"/>
        <end position="44"/>
    </location>
</feature>
<keyword evidence="3" id="KW-1185">Reference proteome</keyword>
<evidence type="ECO:0000313" key="3">
    <source>
        <dbReference type="Proteomes" id="UP000078540"/>
    </source>
</evidence>
<feature type="compositionally biased region" description="Basic and acidic residues" evidence="1">
    <location>
        <begin position="98"/>
        <end position="111"/>
    </location>
</feature>
<dbReference type="Proteomes" id="UP000078540">
    <property type="component" value="Unassembled WGS sequence"/>
</dbReference>
<sequence>AQRYYLLARDSSRGPRRRTTRVVSRCLRMKEPGRPPPSHPPSAVRPPRGGKRARSLYCKPSEQRGNGEDDDDGEDDNNVDSTPYTTYISGRARRRPREKHEKSGTSGENRRHVQRRVIPFQHPPVLLIDIVYRDYYSLVTRDVAFQFLACHNRGLSLARAANGWTEGRPAHGCASELFIPLDYASHCAAPKRPTETNDLVMKRSGRAYERASS</sequence>
<protein>
    <submittedName>
        <fullName evidence="2">Uncharacterized protein</fullName>
    </submittedName>
</protein>